<dbReference type="InterPro" id="IPR036705">
    <property type="entry name" value="Ribosyl_crysJ1_sf"/>
</dbReference>
<dbReference type="GO" id="GO:0005634">
    <property type="term" value="C:nucleus"/>
    <property type="evidence" value="ECO:0007669"/>
    <property type="project" value="TreeGrafter"/>
</dbReference>
<dbReference type="PANTHER" id="PTHR16222">
    <property type="entry name" value="ADP-RIBOSYLGLYCOHYDROLASE"/>
    <property type="match status" value="1"/>
</dbReference>
<evidence type="ECO:0000256" key="1">
    <source>
        <dbReference type="ARBA" id="ARBA00010702"/>
    </source>
</evidence>
<dbReference type="PANTHER" id="PTHR16222:SF24">
    <property type="entry name" value="ADP-RIBOSYLHYDROLASE ARH3"/>
    <property type="match status" value="1"/>
</dbReference>
<dbReference type="GO" id="GO:0016787">
    <property type="term" value="F:hydrolase activity"/>
    <property type="evidence" value="ECO:0007669"/>
    <property type="project" value="UniProtKB-KW"/>
</dbReference>
<protein>
    <recommendedName>
        <fullName evidence="4">ADP-ribosylglycohydrolase</fullName>
    </recommendedName>
</protein>
<sequence length="188" mass="20980">MIKQVLKSKFLGALIGTGIGDALGAPFEGWSEVKLEKIEEVAERREVLTYTDDTHMMIGVAESLIRTRGFDGENMTQTFVKNYELEPFRGYGPGPPRIFRLIRAGKAWDKAAQELYHGGSYGNGSAMRVAPIGVFYYDNPEILREVAHKSSQITHTHTLSRLSHLPSRLPPCFSSMSLHDGQCTGRKH</sequence>
<dbReference type="GO" id="GO:0005739">
    <property type="term" value="C:mitochondrion"/>
    <property type="evidence" value="ECO:0007669"/>
    <property type="project" value="TreeGrafter"/>
</dbReference>
<dbReference type="InterPro" id="IPR005502">
    <property type="entry name" value="Ribosyl_crysJ1"/>
</dbReference>
<proteinExistence type="inferred from homology"/>
<dbReference type="Pfam" id="PF03747">
    <property type="entry name" value="ADP_ribosyl_GH"/>
    <property type="match status" value="1"/>
</dbReference>
<comment type="caution">
    <text evidence="3">The sequence shown here is derived from an EMBL/GenBank/DDBJ whole genome shotgun (WGS) entry which is preliminary data.</text>
</comment>
<dbReference type="EMBL" id="BART01028332">
    <property type="protein sequence ID" value="GAG90151.1"/>
    <property type="molecule type" value="Genomic_DNA"/>
</dbReference>
<name>X1D0Z6_9ZZZZ</name>
<evidence type="ECO:0008006" key="4">
    <source>
        <dbReference type="Google" id="ProtNLM"/>
    </source>
</evidence>
<keyword evidence="2" id="KW-0378">Hydrolase</keyword>
<evidence type="ECO:0000256" key="2">
    <source>
        <dbReference type="ARBA" id="ARBA00022801"/>
    </source>
</evidence>
<accession>X1D0Z6</accession>
<comment type="similarity">
    <text evidence="1">Belongs to the ADP-ribosylglycohydrolase family.</text>
</comment>
<gene>
    <name evidence="3" type="ORF">S01H4_49988</name>
</gene>
<dbReference type="AlphaFoldDB" id="X1D0Z6"/>
<dbReference type="InterPro" id="IPR050792">
    <property type="entry name" value="ADP-ribosylglycohydrolase"/>
</dbReference>
<dbReference type="Gene3D" id="1.10.4080.10">
    <property type="entry name" value="ADP-ribosylation/Crystallin J1"/>
    <property type="match status" value="1"/>
</dbReference>
<reference evidence="3" key="1">
    <citation type="journal article" date="2014" name="Front. Microbiol.">
        <title>High frequency of phylogenetically diverse reductive dehalogenase-homologous genes in deep subseafloor sedimentary metagenomes.</title>
        <authorList>
            <person name="Kawai M."/>
            <person name="Futagami T."/>
            <person name="Toyoda A."/>
            <person name="Takaki Y."/>
            <person name="Nishi S."/>
            <person name="Hori S."/>
            <person name="Arai W."/>
            <person name="Tsubouchi T."/>
            <person name="Morono Y."/>
            <person name="Uchiyama I."/>
            <person name="Ito T."/>
            <person name="Fujiyama A."/>
            <person name="Inagaki F."/>
            <person name="Takami H."/>
        </authorList>
    </citation>
    <scope>NUCLEOTIDE SEQUENCE</scope>
    <source>
        <strain evidence="3">Expedition CK06-06</strain>
    </source>
</reference>
<dbReference type="SUPFAM" id="SSF101478">
    <property type="entry name" value="ADP-ribosylglycohydrolase"/>
    <property type="match status" value="1"/>
</dbReference>
<evidence type="ECO:0000313" key="3">
    <source>
        <dbReference type="EMBL" id="GAG90151.1"/>
    </source>
</evidence>
<organism evidence="3">
    <name type="scientific">marine sediment metagenome</name>
    <dbReference type="NCBI Taxonomy" id="412755"/>
    <lineage>
        <taxon>unclassified sequences</taxon>
        <taxon>metagenomes</taxon>
        <taxon>ecological metagenomes</taxon>
    </lineage>
</organism>